<accession>A0A7S0ZN28</accession>
<name>A0A7S0ZN28_NOCSC</name>
<evidence type="ECO:0000313" key="1">
    <source>
        <dbReference type="EMBL" id="CAD8827048.1"/>
    </source>
</evidence>
<dbReference type="AlphaFoldDB" id="A0A7S0ZN28"/>
<gene>
    <name evidence="1" type="ORF">NSCI0253_LOCUS1394</name>
</gene>
<protein>
    <submittedName>
        <fullName evidence="1">Uncharacterized protein</fullName>
    </submittedName>
</protein>
<reference evidence="1" key="1">
    <citation type="submission" date="2021-01" db="EMBL/GenBank/DDBJ databases">
        <authorList>
            <person name="Corre E."/>
            <person name="Pelletier E."/>
            <person name="Niang G."/>
            <person name="Scheremetjew M."/>
            <person name="Finn R."/>
            <person name="Kale V."/>
            <person name="Holt S."/>
            <person name="Cochrane G."/>
            <person name="Meng A."/>
            <person name="Brown T."/>
            <person name="Cohen L."/>
        </authorList>
    </citation>
    <scope>NUCLEOTIDE SEQUENCE</scope>
</reference>
<sequence length="106" mass="11678">MRAVLDVSLLALEAHTFHNIVNKNKAAVQQLASYAEEAVERLNLCERADLTDLDRAIFDAKKMADVAFEIVEEVSDIAPGITVFLTRTSEKMWVPGRSSKASNASN</sequence>
<organism evidence="1">
    <name type="scientific">Noctiluca scintillans</name>
    <name type="common">Sea sparkle</name>
    <name type="synonym">Red tide dinoflagellate</name>
    <dbReference type="NCBI Taxonomy" id="2966"/>
    <lineage>
        <taxon>Eukaryota</taxon>
        <taxon>Sar</taxon>
        <taxon>Alveolata</taxon>
        <taxon>Dinophyceae</taxon>
        <taxon>Noctilucales</taxon>
        <taxon>Noctilucaceae</taxon>
        <taxon>Noctiluca</taxon>
    </lineage>
</organism>
<proteinExistence type="predicted"/>
<dbReference type="EMBL" id="HBFQ01002047">
    <property type="protein sequence ID" value="CAD8827048.1"/>
    <property type="molecule type" value="Transcribed_RNA"/>
</dbReference>